<dbReference type="GO" id="GO:0008745">
    <property type="term" value="F:N-acetylmuramoyl-L-alanine amidase activity"/>
    <property type="evidence" value="ECO:0007669"/>
    <property type="project" value="InterPro"/>
</dbReference>
<keyword evidence="3" id="KW-1185">Reference proteome</keyword>
<dbReference type="SUPFAM" id="SSF55846">
    <property type="entry name" value="N-acetylmuramoyl-L-alanine amidase-like"/>
    <property type="match status" value="1"/>
</dbReference>
<protein>
    <submittedName>
        <fullName evidence="2">N-acetylmuramoyl-L-alanine amidase</fullName>
    </submittedName>
</protein>
<proteinExistence type="predicted"/>
<dbReference type="RefSeq" id="WP_108908440.1">
    <property type="nucleotide sequence ID" value="NZ_CP029188.1"/>
</dbReference>
<sequence>MAWCPFARKMELQPESDGQPAIRPTQVIFHSIAAPWSVDRLFEYWKSTSLESHFGLDYAGDLGQFIGTETRADANAGANRRPDGTGAVSIETASNTKASDPWTDKQVEKLIALGSWLHHRHGIPLRVCRSASDPGYGYHRLYADWSVSGTACPGDARVSQFRNVVFPGIVDRATGQSPPLEDPDMPSMLNESNAVDVSLRSGVWTGLAFTDAVVHSGPRRHSTLVHLLFSDSTHKEARIEGRFYLTDTAGGNPSAYLTVTAKGPGGHQFQCSADVPTGRHLRFEVRATTPDGSSVRLLHRVVSGPYWAL</sequence>
<dbReference type="Pfam" id="PF01510">
    <property type="entry name" value="Amidase_2"/>
    <property type="match status" value="1"/>
</dbReference>
<dbReference type="Gene3D" id="3.40.80.10">
    <property type="entry name" value="Peptidoglycan recognition protein-like"/>
    <property type="match status" value="1"/>
</dbReference>
<evidence type="ECO:0000259" key="1">
    <source>
        <dbReference type="Pfam" id="PF01510"/>
    </source>
</evidence>
<dbReference type="GO" id="GO:0009253">
    <property type="term" value="P:peptidoglycan catabolic process"/>
    <property type="evidence" value="ECO:0007669"/>
    <property type="project" value="InterPro"/>
</dbReference>
<evidence type="ECO:0000313" key="3">
    <source>
        <dbReference type="Proteomes" id="UP000244900"/>
    </source>
</evidence>
<organism evidence="2 3">
    <name type="scientific">Streptomyces tirandamycinicus</name>
    <dbReference type="NCBI Taxonomy" id="2174846"/>
    <lineage>
        <taxon>Bacteria</taxon>
        <taxon>Bacillati</taxon>
        <taxon>Actinomycetota</taxon>
        <taxon>Actinomycetes</taxon>
        <taxon>Kitasatosporales</taxon>
        <taxon>Streptomycetaceae</taxon>
        <taxon>Streptomyces</taxon>
    </lineage>
</organism>
<dbReference type="Proteomes" id="UP000244900">
    <property type="component" value="Chromosome"/>
</dbReference>
<name>A0A2S1T1K8_9ACTN</name>
<dbReference type="InterPro" id="IPR036505">
    <property type="entry name" value="Amidase/PGRP_sf"/>
</dbReference>
<dbReference type="OrthoDB" id="3998183at2"/>
<feature type="domain" description="N-acetylmuramoyl-L-alanine amidase" evidence="1">
    <location>
        <begin position="24"/>
        <end position="154"/>
    </location>
</feature>
<dbReference type="InterPro" id="IPR002502">
    <property type="entry name" value="Amidase_domain"/>
</dbReference>
<evidence type="ECO:0000313" key="2">
    <source>
        <dbReference type="EMBL" id="AWI32549.1"/>
    </source>
</evidence>
<dbReference type="EMBL" id="CP029188">
    <property type="protein sequence ID" value="AWI32549.1"/>
    <property type="molecule type" value="Genomic_DNA"/>
</dbReference>
<gene>
    <name evidence="2" type="ORF">DDW44_29910</name>
</gene>
<reference evidence="2 3" key="1">
    <citation type="submission" date="2018-05" db="EMBL/GenBank/DDBJ databases">
        <title>Complete genome sequence of sponge-derived Streptomyces sp. HNM0039.</title>
        <authorList>
            <person name="Huang X."/>
            <person name="Zhou S."/>
        </authorList>
    </citation>
    <scope>NUCLEOTIDE SEQUENCE [LARGE SCALE GENOMIC DNA]</scope>
    <source>
        <strain evidence="2 3">HNM0039</strain>
    </source>
</reference>
<dbReference type="AlphaFoldDB" id="A0A2S1T1K8"/>
<dbReference type="KEGG" id="stir:DDW44_29910"/>
<accession>A0A2S1T1K8</accession>